<dbReference type="SUPFAM" id="SSF53448">
    <property type="entry name" value="Nucleotide-diphospho-sugar transferases"/>
    <property type="match status" value="1"/>
</dbReference>
<reference evidence="2" key="1">
    <citation type="journal article" date="2020" name="mSystems">
        <title>Genome- and Community-Level Interaction Insights into Carbon Utilization and Element Cycling Functions of Hydrothermarchaeota in Hydrothermal Sediment.</title>
        <authorList>
            <person name="Zhou Z."/>
            <person name="Liu Y."/>
            <person name="Xu W."/>
            <person name="Pan J."/>
            <person name="Luo Z.H."/>
            <person name="Li M."/>
        </authorList>
    </citation>
    <scope>NUCLEOTIDE SEQUENCE [LARGE SCALE GENOMIC DNA]</scope>
    <source>
        <strain evidence="2">SpSt-757</strain>
    </source>
</reference>
<dbReference type="Pfam" id="PF13712">
    <property type="entry name" value="Glyco_tranf_2_5"/>
    <property type="match status" value="1"/>
</dbReference>
<dbReference type="InterPro" id="IPR059123">
    <property type="entry name" value="StrF_dom"/>
</dbReference>
<sequence>MDVCIVCASNDERILESTLLASPDLSRGIELSIQKGMRSAALAYNKGIDETGSEFIAFVHQDVFLPPGWMGRFQDTIDTLTFTDPNWGALGIFGLHENGAGIGWVFSTGLGRVVGAPFTGISRVRVLDELLLIIRRSSGLRFEEELPGFHMYGIEICLQAEAKGMKNYVFPAFAIHNSNGIKRLPYQFWKACWHVWQKHQHALPVSAPCIYLPKSRWGLLLRILKNYTWDSFRRDIGNRRVAAPELLYWKLVKRGLAPVFH</sequence>
<dbReference type="InterPro" id="IPR029044">
    <property type="entry name" value="Nucleotide-diphossugar_trans"/>
</dbReference>
<gene>
    <name evidence="2" type="ORF">ENV41_04085</name>
</gene>
<accession>A0A7V3JAT2</accession>
<dbReference type="EMBL" id="DTGG01000123">
    <property type="protein sequence ID" value="HFZ09292.1"/>
    <property type="molecule type" value="Genomic_DNA"/>
</dbReference>
<dbReference type="CDD" id="cd00761">
    <property type="entry name" value="Glyco_tranf_GTA_type"/>
    <property type="match status" value="1"/>
</dbReference>
<proteinExistence type="predicted"/>
<name>A0A7V3JAT2_UNCC3</name>
<feature type="domain" description="Streptomycin biosynthesis protein StrF" evidence="1">
    <location>
        <begin position="5"/>
        <end position="171"/>
    </location>
</feature>
<comment type="caution">
    <text evidence="2">The sequence shown here is derived from an EMBL/GenBank/DDBJ whole genome shotgun (WGS) entry which is preliminary data.</text>
</comment>
<evidence type="ECO:0000259" key="1">
    <source>
        <dbReference type="Pfam" id="PF13712"/>
    </source>
</evidence>
<protein>
    <recommendedName>
        <fullName evidence="1">Streptomycin biosynthesis protein StrF domain-containing protein</fullName>
    </recommendedName>
</protein>
<dbReference type="AlphaFoldDB" id="A0A7V3JAT2"/>
<organism evidence="2">
    <name type="scientific">candidate division CPR3 bacterium</name>
    <dbReference type="NCBI Taxonomy" id="2268181"/>
    <lineage>
        <taxon>Bacteria</taxon>
        <taxon>Bacteria division CPR3</taxon>
    </lineage>
</organism>
<evidence type="ECO:0000313" key="2">
    <source>
        <dbReference type="EMBL" id="HFZ09292.1"/>
    </source>
</evidence>
<dbReference type="Gene3D" id="3.90.550.10">
    <property type="entry name" value="Spore Coat Polysaccharide Biosynthesis Protein SpsA, Chain A"/>
    <property type="match status" value="1"/>
</dbReference>